<evidence type="ECO:0000256" key="4">
    <source>
        <dbReference type="ARBA" id="ARBA00022989"/>
    </source>
</evidence>
<dbReference type="InterPro" id="IPR001123">
    <property type="entry name" value="LeuE-type"/>
</dbReference>
<name>A0ABV5ZUR8_9PSEU</name>
<feature type="transmembrane region" description="Helical" evidence="6">
    <location>
        <begin position="190"/>
        <end position="209"/>
    </location>
</feature>
<proteinExistence type="predicted"/>
<feature type="transmembrane region" description="Helical" evidence="6">
    <location>
        <begin position="79"/>
        <end position="96"/>
    </location>
</feature>
<keyword evidence="2" id="KW-1003">Cell membrane</keyword>
<keyword evidence="3 6" id="KW-0812">Transmembrane</keyword>
<comment type="subcellular location">
    <subcellularLocation>
        <location evidence="1">Cell membrane</location>
        <topology evidence="1">Multi-pass membrane protein</topology>
    </subcellularLocation>
</comment>
<evidence type="ECO:0000256" key="6">
    <source>
        <dbReference type="SAM" id="Phobius"/>
    </source>
</evidence>
<keyword evidence="8" id="KW-1185">Reference proteome</keyword>
<organism evidence="7 8">
    <name type="scientific">Allokutzneria oryzae</name>
    <dbReference type="NCBI Taxonomy" id="1378989"/>
    <lineage>
        <taxon>Bacteria</taxon>
        <taxon>Bacillati</taxon>
        <taxon>Actinomycetota</taxon>
        <taxon>Actinomycetes</taxon>
        <taxon>Pseudonocardiales</taxon>
        <taxon>Pseudonocardiaceae</taxon>
        <taxon>Allokutzneria</taxon>
    </lineage>
</organism>
<evidence type="ECO:0000313" key="8">
    <source>
        <dbReference type="Proteomes" id="UP001589693"/>
    </source>
</evidence>
<accession>A0ABV5ZUR8</accession>
<dbReference type="RefSeq" id="WP_377851849.1">
    <property type="nucleotide sequence ID" value="NZ_JBHLZU010000010.1"/>
</dbReference>
<keyword evidence="4 6" id="KW-1133">Transmembrane helix</keyword>
<dbReference type="PANTHER" id="PTHR30086:SF20">
    <property type="entry name" value="ARGININE EXPORTER PROTEIN ARGO-RELATED"/>
    <property type="match status" value="1"/>
</dbReference>
<evidence type="ECO:0000313" key="7">
    <source>
        <dbReference type="EMBL" id="MFB9904643.1"/>
    </source>
</evidence>
<feature type="transmembrane region" description="Helical" evidence="6">
    <location>
        <begin position="150"/>
        <end position="178"/>
    </location>
</feature>
<dbReference type="PANTHER" id="PTHR30086">
    <property type="entry name" value="ARGININE EXPORTER PROTEIN ARGO"/>
    <property type="match status" value="1"/>
</dbReference>
<feature type="transmembrane region" description="Helical" evidence="6">
    <location>
        <begin position="116"/>
        <end position="138"/>
    </location>
</feature>
<feature type="transmembrane region" description="Helical" evidence="6">
    <location>
        <begin position="49"/>
        <end position="72"/>
    </location>
</feature>
<protein>
    <submittedName>
        <fullName evidence="7">LysE family translocator</fullName>
    </submittedName>
</protein>
<comment type="caution">
    <text evidence="7">The sequence shown here is derived from an EMBL/GenBank/DDBJ whole genome shotgun (WGS) entry which is preliminary data.</text>
</comment>
<sequence length="213" mass="22495">MFPSVFDATTMATYVAACFALVLVPGPAQALVLVRTANGGRRAGVTTTLGLSIGTLVHTAAAAVGLSALLAGSAVAFSVLKYLGAAYLVYLAYRAWHEGSRPVAELDSSGVPARKVFTSAVLTGVLNPKTALFFLAFLPQFVHPERGWVVLQFLVLGLVLAVVGVLTDCVLAVAAGALTTRLNRNRRFHLWRQRVTATVFLALGVRLALTEQS</sequence>
<evidence type="ECO:0000256" key="1">
    <source>
        <dbReference type="ARBA" id="ARBA00004651"/>
    </source>
</evidence>
<evidence type="ECO:0000256" key="2">
    <source>
        <dbReference type="ARBA" id="ARBA00022475"/>
    </source>
</evidence>
<dbReference type="Proteomes" id="UP001589693">
    <property type="component" value="Unassembled WGS sequence"/>
</dbReference>
<dbReference type="Pfam" id="PF01810">
    <property type="entry name" value="LysE"/>
    <property type="match status" value="1"/>
</dbReference>
<dbReference type="EMBL" id="JBHLZU010000010">
    <property type="protein sequence ID" value="MFB9904643.1"/>
    <property type="molecule type" value="Genomic_DNA"/>
</dbReference>
<evidence type="ECO:0000256" key="5">
    <source>
        <dbReference type="ARBA" id="ARBA00023136"/>
    </source>
</evidence>
<keyword evidence="5 6" id="KW-0472">Membrane</keyword>
<reference evidence="7 8" key="1">
    <citation type="submission" date="2024-09" db="EMBL/GenBank/DDBJ databases">
        <authorList>
            <person name="Sun Q."/>
            <person name="Mori K."/>
        </authorList>
    </citation>
    <scope>NUCLEOTIDE SEQUENCE [LARGE SCALE GENOMIC DNA]</scope>
    <source>
        <strain evidence="7 8">TBRC 7907</strain>
    </source>
</reference>
<evidence type="ECO:0000256" key="3">
    <source>
        <dbReference type="ARBA" id="ARBA00022692"/>
    </source>
</evidence>
<gene>
    <name evidence="7" type="ORF">ACFFQA_11945</name>
</gene>
<dbReference type="PIRSF" id="PIRSF006324">
    <property type="entry name" value="LeuE"/>
    <property type="match status" value="1"/>
</dbReference>